<keyword evidence="8 13" id="KW-0548">Nucleotidyltransferase</keyword>
<dbReference type="InterPro" id="IPR050156">
    <property type="entry name" value="TC-AMP_synthase_SUA5"/>
</dbReference>
<dbReference type="InterPro" id="IPR010923">
    <property type="entry name" value="T(6)A37_SUA5"/>
</dbReference>
<dbReference type="Pfam" id="PF01300">
    <property type="entry name" value="Sua5_yciO_yrdC"/>
    <property type="match status" value="1"/>
</dbReference>
<evidence type="ECO:0000256" key="2">
    <source>
        <dbReference type="ARBA" id="ARBA00007663"/>
    </source>
</evidence>
<feature type="binding site" evidence="14">
    <location>
        <position position="235"/>
    </location>
    <ligand>
        <name>ATP</name>
        <dbReference type="ChEBI" id="CHEBI:30616"/>
    </ligand>
</feature>
<evidence type="ECO:0000256" key="3">
    <source>
        <dbReference type="ARBA" id="ARBA00012584"/>
    </source>
</evidence>
<accession>A0A9D1F7W2</accession>
<evidence type="ECO:0000256" key="12">
    <source>
        <dbReference type="ARBA" id="ARBA00048366"/>
    </source>
</evidence>
<dbReference type="PIRSF" id="PIRSF004930">
    <property type="entry name" value="Tln_factor_SUA5"/>
    <property type="match status" value="1"/>
</dbReference>
<dbReference type="SUPFAM" id="SSF55821">
    <property type="entry name" value="YrdC/RibB"/>
    <property type="match status" value="1"/>
</dbReference>
<sequence length="343" mass="37064">METLFLSAQDPQTAEKAAEILKHGGLVALPTETVYGLGANGLDGDAVLKIFEAKGRPQDNPLILHVAQPEDIREICDPIPETAWRLAERFWPGPLTMVLPCRPSVPRRTTAGLDTVAVRCPRTPITREIIRLSGVPIAAPSANRSGKPSTTTAEHVRHDMEGRIDAIVDGGPCDVGVESTIVDLTGPVARLLRPGGVTPEQLRDVVGELIVDKAVTSQIDKDAVVRAPGMKYKHYAPQGEVKIIAGPREKAAAYIRRQFQDGDAVLCFEEELPLYEGCNPTAYGKESDTATLAHGLFAALRDLDRADIRVIFARCPEGGGVAYAVQNRLRKAAGFQIVTEDQL</sequence>
<keyword evidence="9 13" id="KW-0547">Nucleotide-binding</keyword>
<dbReference type="FunFam" id="3.90.870.10:FF:000009">
    <property type="entry name" value="Threonylcarbamoyl-AMP synthase, putative"/>
    <property type="match status" value="1"/>
</dbReference>
<evidence type="ECO:0000256" key="9">
    <source>
        <dbReference type="ARBA" id="ARBA00022741"/>
    </source>
</evidence>
<evidence type="ECO:0000313" key="17">
    <source>
        <dbReference type="Proteomes" id="UP000886741"/>
    </source>
</evidence>
<dbReference type="PANTHER" id="PTHR17490:SF16">
    <property type="entry name" value="THREONYLCARBAMOYL-AMP SYNTHASE"/>
    <property type="match status" value="1"/>
</dbReference>
<dbReference type="GO" id="GO:0005524">
    <property type="term" value="F:ATP binding"/>
    <property type="evidence" value="ECO:0007669"/>
    <property type="project" value="UniProtKB-UniRule"/>
</dbReference>
<comment type="subcellular location">
    <subcellularLocation>
        <location evidence="1 13">Cytoplasm</location>
    </subcellularLocation>
</comment>
<dbReference type="InterPro" id="IPR038385">
    <property type="entry name" value="Sua5/YwlC_C"/>
</dbReference>
<dbReference type="Gene3D" id="3.40.50.11030">
    <property type="entry name" value="Threonylcarbamoyl-AMP synthase, C-terminal domain"/>
    <property type="match status" value="1"/>
</dbReference>
<feature type="domain" description="YrdC-like" evidence="15">
    <location>
        <begin position="11"/>
        <end position="197"/>
    </location>
</feature>
<comment type="catalytic activity">
    <reaction evidence="12 13">
        <text>L-threonine + hydrogencarbonate + ATP = L-threonylcarbamoyladenylate + diphosphate + H2O</text>
        <dbReference type="Rhea" id="RHEA:36407"/>
        <dbReference type="ChEBI" id="CHEBI:15377"/>
        <dbReference type="ChEBI" id="CHEBI:17544"/>
        <dbReference type="ChEBI" id="CHEBI:30616"/>
        <dbReference type="ChEBI" id="CHEBI:33019"/>
        <dbReference type="ChEBI" id="CHEBI:57926"/>
        <dbReference type="ChEBI" id="CHEBI:73682"/>
        <dbReference type="EC" id="2.7.7.87"/>
    </reaction>
</comment>
<feature type="binding site" evidence="14">
    <location>
        <position position="149"/>
    </location>
    <ligand>
        <name>ATP</name>
        <dbReference type="ChEBI" id="CHEBI:30616"/>
    </ligand>
</feature>
<dbReference type="GO" id="GO:0000049">
    <property type="term" value="F:tRNA binding"/>
    <property type="evidence" value="ECO:0007669"/>
    <property type="project" value="TreeGrafter"/>
</dbReference>
<evidence type="ECO:0000256" key="11">
    <source>
        <dbReference type="ARBA" id="ARBA00029774"/>
    </source>
</evidence>
<dbReference type="PANTHER" id="PTHR17490">
    <property type="entry name" value="SUA5"/>
    <property type="match status" value="1"/>
</dbReference>
<evidence type="ECO:0000256" key="7">
    <source>
        <dbReference type="ARBA" id="ARBA00022694"/>
    </source>
</evidence>
<feature type="binding site" evidence="14">
    <location>
        <position position="115"/>
    </location>
    <ligand>
        <name>ATP</name>
        <dbReference type="ChEBI" id="CHEBI:30616"/>
    </ligand>
</feature>
<evidence type="ECO:0000256" key="4">
    <source>
        <dbReference type="ARBA" id="ARBA00015492"/>
    </source>
</evidence>
<dbReference type="GO" id="GO:0003725">
    <property type="term" value="F:double-stranded RNA binding"/>
    <property type="evidence" value="ECO:0007669"/>
    <property type="project" value="UniProtKB-UniRule"/>
</dbReference>
<evidence type="ECO:0000313" key="16">
    <source>
        <dbReference type="EMBL" id="HIS63904.1"/>
    </source>
</evidence>
<dbReference type="GO" id="GO:0008033">
    <property type="term" value="P:tRNA processing"/>
    <property type="evidence" value="ECO:0007669"/>
    <property type="project" value="UniProtKB-KW"/>
</dbReference>
<evidence type="ECO:0000256" key="8">
    <source>
        <dbReference type="ARBA" id="ARBA00022695"/>
    </source>
</evidence>
<feature type="binding site" evidence="14">
    <location>
        <position position="56"/>
    </location>
    <ligand>
        <name>ATP</name>
        <dbReference type="ChEBI" id="CHEBI:30616"/>
    </ligand>
</feature>
<feature type="binding site" evidence="14">
    <location>
        <position position="33"/>
    </location>
    <ligand>
        <name>L-threonine</name>
        <dbReference type="ChEBI" id="CHEBI:57926"/>
    </ligand>
</feature>
<comment type="caution">
    <text evidence="16">The sequence shown here is derived from an EMBL/GenBank/DDBJ whole genome shotgun (WGS) entry which is preliminary data.</text>
</comment>
<dbReference type="InterPro" id="IPR017945">
    <property type="entry name" value="DHBP_synth_RibB-like_a/b_dom"/>
</dbReference>
<feature type="binding site" evidence="14">
    <location>
        <position position="141"/>
    </location>
    <ligand>
        <name>ATP</name>
        <dbReference type="ChEBI" id="CHEBI:30616"/>
    </ligand>
</feature>
<evidence type="ECO:0000256" key="10">
    <source>
        <dbReference type="ARBA" id="ARBA00022840"/>
    </source>
</evidence>
<feature type="binding site" evidence="14">
    <location>
        <position position="119"/>
    </location>
    <ligand>
        <name>L-threonine</name>
        <dbReference type="ChEBI" id="CHEBI:57926"/>
    </ligand>
</feature>
<dbReference type="EMBL" id="DVJJ01000018">
    <property type="protein sequence ID" value="HIS63904.1"/>
    <property type="molecule type" value="Genomic_DNA"/>
</dbReference>
<evidence type="ECO:0000256" key="1">
    <source>
        <dbReference type="ARBA" id="ARBA00004496"/>
    </source>
</evidence>
<dbReference type="GO" id="GO:0061710">
    <property type="term" value="F:L-threonylcarbamoyladenylate synthase"/>
    <property type="evidence" value="ECO:0007669"/>
    <property type="project" value="UniProtKB-EC"/>
</dbReference>
<feature type="binding site" evidence="14">
    <location>
        <position position="139"/>
    </location>
    <ligand>
        <name>L-threonine</name>
        <dbReference type="ChEBI" id="CHEBI:57926"/>
    </ligand>
</feature>
<evidence type="ECO:0000256" key="14">
    <source>
        <dbReference type="PIRSR" id="PIRSR004930-1"/>
    </source>
</evidence>
<keyword evidence="7 13" id="KW-0819">tRNA processing</keyword>
<evidence type="ECO:0000256" key="6">
    <source>
        <dbReference type="ARBA" id="ARBA00022679"/>
    </source>
</evidence>
<comment type="similarity">
    <text evidence="2 13">Belongs to the SUA5 family.</text>
</comment>
<dbReference type="GO" id="GO:0006450">
    <property type="term" value="P:regulation of translational fidelity"/>
    <property type="evidence" value="ECO:0007669"/>
    <property type="project" value="TreeGrafter"/>
</dbReference>
<evidence type="ECO:0000256" key="13">
    <source>
        <dbReference type="PIRNR" id="PIRNR004930"/>
    </source>
</evidence>
<dbReference type="EC" id="2.7.7.87" evidence="3 13"/>
<proteinExistence type="inferred from homology"/>
<gene>
    <name evidence="16" type="ORF">IAA83_00860</name>
</gene>
<dbReference type="Proteomes" id="UP000886741">
    <property type="component" value="Unassembled WGS sequence"/>
</dbReference>
<dbReference type="GO" id="GO:0005737">
    <property type="term" value="C:cytoplasm"/>
    <property type="evidence" value="ECO:0007669"/>
    <property type="project" value="UniProtKB-SubCell"/>
</dbReference>
<keyword evidence="5 13" id="KW-0963">Cytoplasm</keyword>
<name>A0A9D1F7W2_9FIRM</name>
<reference evidence="16" key="1">
    <citation type="submission" date="2020-10" db="EMBL/GenBank/DDBJ databases">
        <authorList>
            <person name="Gilroy R."/>
        </authorList>
    </citation>
    <scope>NUCLEOTIDE SEQUENCE</scope>
    <source>
        <strain evidence="16">ChiBcec16-1751</strain>
    </source>
</reference>
<keyword evidence="6 13" id="KW-0808">Transferase</keyword>
<dbReference type="InterPro" id="IPR006070">
    <property type="entry name" value="Sua5-like_dom"/>
</dbReference>
<dbReference type="InterPro" id="IPR005145">
    <property type="entry name" value="Sua5_C"/>
</dbReference>
<feature type="binding site" evidence="14">
    <location>
        <position position="179"/>
    </location>
    <ligand>
        <name>L-threonine</name>
        <dbReference type="ChEBI" id="CHEBI:57926"/>
    </ligand>
</feature>
<dbReference type="AlphaFoldDB" id="A0A9D1F7W2"/>
<evidence type="ECO:0000259" key="15">
    <source>
        <dbReference type="PROSITE" id="PS51163"/>
    </source>
</evidence>
<dbReference type="NCBIfam" id="TIGR00057">
    <property type="entry name" value="L-threonylcarbamoyladenylate synthase"/>
    <property type="match status" value="1"/>
</dbReference>
<feature type="binding site" evidence="14">
    <location>
        <position position="60"/>
    </location>
    <ligand>
        <name>ATP</name>
        <dbReference type="ChEBI" id="CHEBI:30616"/>
    </ligand>
</feature>
<dbReference type="Gene3D" id="3.90.870.10">
    <property type="entry name" value="DHBP synthase"/>
    <property type="match status" value="1"/>
</dbReference>
<feature type="binding site" evidence="14">
    <location>
        <position position="193"/>
    </location>
    <ligand>
        <name>ATP</name>
        <dbReference type="ChEBI" id="CHEBI:30616"/>
    </ligand>
</feature>
<reference evidence="16" key="2">
    <citation type="journal article" date="2021" name="PeerJ">
        <title>Extensive microbial diversity within the chicken gut microbiome revealed by metagenomics and culture.</title>
        <authorList>
            <person name="Gilroy R."/>
            <person name="Ravi A."/>
            <person name="Getino M."/>
            <person name="Pursley I."/>
            <person name="Horton D.L."/>
            <person name="Alikhan N.F."/>
            <person name="Baker D."/>
            <person name="Gharbi K."/>
            <person name="Hall N."/>
            <person name="Watson M."/>
            <person name="Adriaenssens E.M."/>
            <person name="Foster-Nyarko E."/>
            <person name="Jarju S."/>
            <person name="Secka A."/>
            <person name="Antonio M."/>
            <person name="Oren A."/>
            <person name="Chaudhuri R.R."/>
            <person name="La Ragione R."/>
            <person name="Hildebrand F."/>
            <person name="Pallen M.J."/>
        </authorList>
    </citation>
    <scope>NUCLEOTIDE SEQUENCE</scope>
    <source>
        <strain evidence="16">ChiBcec16-1751</strain>
    </source>
</reference>
<evidence type="ECO:0000256" key="5">
    <source>
        <dbReference type="ARBA" id="ARBA00022490"/>
    </source>
</evidence>
<dbReference type="Pfam" id="PF03481">
    <property type="entry name" value="Sua5_C"/>
    <property type="match status" value="1"/>
</dbReference>
<feature type="binding site" evidence="14">
    <location>
        <position position="65"/>
    </location>
    <ligand>
        <name>L-threonine</name>
        <dbReference type="ChEBI" id="CHEBI:57926"/>
    </ligand>
</feature>
<protein>
    <recommendedName>
        <fullName evidence="4 13">Threonylcarbamoyl-AMP synthase</fullName>
        <shortName evidence="13">TC-AMP synthase</shortName>
        <ecNumber evidence="3 13">2.7.7.87</ecNumber>
    </recommendedName>
    <alternativeName>
        <fullName evidence="11 13">L-threonylcarbamoyladenylate synthase</fullName>
    </alternativeName>
</protein>
<comment type="function">
    <text evidence="13">Required for the formation of a threonylcarbamoyl group on adenosine at position 37 (t(6)A37) in tRNAs that read codons beginning with adenine.</text>
</comment>
<dbReference type="PROSITE" id="PS51163">
    <property type="entry name" value="YRDC"/>
    <property type="match status" value="1"/>
</dbReference>
<organism evidence="16 17">
    <name type="scientific">Candidatus Avoscillospira avistercoris</name>
    <dbReference type="NCBI Taxonomy" id="2840707"/>
    <lineage>
        <taxon>Bacteria</taxon>
        <taxon>Bacillati</taxon>
        <taxon>Bacillota</taxon>
        <taxon>Clostridia</taxon>
        <taxon>Eubacteriales</taxon>
        <taxon>Oscillospiraceae</taxon>
        <taxon>Oscillospiraceae incertae sedis</taxon>
        <taxon>Candidatus Avoscillospira</taxon>
    </lineage>
</organism>
<keyword evidence="10 13" id="KW-0067">ATP-binding</keyword>